<dbReference type="PATRIC" id="fig|517011.3.peg.1076"/>
<evidence type="ECO:0000256" key="13">
    <source>
        <dbReference type="ARBA" id="ARBA00023268"/>
    </source>
</evidence>
<dbReference type="GO" id="GO:0110051">
    <property type="term" value="P:metabolite repair"/>
    <property type="evidence" value="ECO:0007669"/>
    <property type="project" value="TreeGrafter"/>
</dbReference>
<feature type="binding site" evidence="17">
    <location>
        <position position="259"/>
    </location>
    <ligand>
        <name>(6S)-NADPHX</name>
        <dbReference type="ChEBI" id="CHEBI:64076"/>
    </ligand>
</feature>
<dbReference type="SUPFAM" id="SSF64153">
    <property type="entry name" value="YjeF N-terminal domain-like"/>
    <property type="match status" value="1"/>
</dbReference>
<name>A0A0R0D9K8_9GAMM</name>
<reference evidence="22 23" key="1">
    <citation type="submission" date="2015-05" db="EMBL/GenBank/DDBJ databases">
        <title>Genome sequencing and analysis of members of genus Stenotrophomonas.</title>
        <authorList>
            <person name="Patil P.P."/>
            <person name="Midha S."/>
            <person name="Patil P.B."/>
        </authorList>
    </citation>
    <scope>NUCLEOTIDE SEQUENCE [LARGE SCALE GENOMIC DNA]</scope>
    <source>
        <strain evidence="22 23">DSM 21508</strain>
    </source>
</reference>
<feature type="binding site" evidence="18">
    <location>
        <position position="160"/>
    </location>
    <ligand>
        <name>K(+)</name>
        <dbReference type="ChEBI" id="CHEBI:29103"/>
    </ligand>
</feature>
<evidence type="ECO:0000256" key="5">
    <source>
        <dbReference type="ARBA" id="ARBA00022723"/>
    </source>
</evidence>
<evidence type="ECO:0000256" key="2">
    <source>
        <dbReference type="ARBA" id="ARBA00000909"/>
    </source>
</evidence>
<feature type="binding site" evidence="17">
    <location>
        <position position="432"/>
    </location>
    <ligand>
        <name>AMP</name>
        <dbReference type="ChEBI" id="CHEBI:456215"/>
    </ligand>
</feature>
<feature type="binding site" evidence="17">
    <location>
        <begin position="403"/>
        <end position="407"/>
    </location>
    <ligand>
        <name>AMP</name>
        <dbReference type="ChEBI" id="CHEBI:456215"/>
    </ligand>
</feature>
<feature type="binding site" evidence="18">
    <location>
        <begin position="128"/>
        <end position="134"/>
    </location>
    <ligand>
        <name>(6S)-NADPHX</name>
        <dbReference type="ChEBI" id="CHEBI:64076"/>
    </ligand>
</feature>
<keyword evidence="23" id="KW-1185">Reference proteome</keyword>
<gene>
    <name evidence="18" type="primary">nnrE</name>
    <name evidence="17" type="synonym">nnrD</name>
    <name evidence="22" type="ORF">ABB28_07265</name>
</gene>
<dbReference type="HAMAP" id="MF_01966">
    <property type="entry name" value="NADHX_epimerase"/>
    <property type="match status" value="1"/>
</dbReference>
<evidence type="ECO:0000256" key="19">
    <source>
        <dbReference type="PIRNR" id="PIRNR017184"/>
    </source>
</evidence>
<organism evidence="22 23">
    <name type="scientific">Stenotrophomonas chelatiphaga</name>
    <dbReference type="NCBI Taxonomy" id="517011"/>
    <lineage>
        <taxon>Bacteria</taxon>
        <taxon>Pseudomonadati</taxon>
        <taxon>Pseudomonadota</taxon>
        <taxon>Gammaproteobacteria</taxon>
        <taxon>Lysobacterales</taxon>
        <taxon>Lysobacteraceae</taxon>
        <taxon>Stenotrophomonas</taxon>
    </lineage>
</organism>
<feature type="binding site" evidence="17">
    <location>
        <position position="433"/>
    </location>
    <ligand>
        <name>(6S)-NADPHX</name>
        <dbReference type="ChEBI" id="CHEBI:64076"/>
    </ligand>
</feature>
<evidence type="ECO:0000256" key="6">
    <source>
        <dbReference type="ARBA" id="ARBA00022741"/>
    </source>
</evidence>
<keyword evidence="22" id="KW-0808">Transferase</keyword>
<comment type="function">
    <text evidence="17">Catalyzes the dehydration of the S-form of NAD(P)HX at the expense of ADP, which is converted to AMP. Together with NAD(P)HX epimerase, which catalyzes the epimerization of the S- and R-forms, the enzyme allows the repair of both epimers of NAD(P)HX, a damaged form of NAD(P)H that is a result of enzymatic or heat-dependent hydration.</text>
</comment>
<evidence type="ECO:0000256" key="18">
    <source>
        <dbReference type="HAMAP-Rule" id="MF_01966"/>
    </source>
</evidence>
<comment type="catalytic activity">
    <reaction evidence="15 17 19">
        <text>(6S)-NADHX + ADP = AMP + phosphate + NADH + H(+)</text>
        <dbReference type="Rhea" id="RHEA:32223"/>
        <dbReference type="ChEBI" id="CHEBI:15378"/>
        <dbReference type="ChEBI" id="CHEBI:43474"/>
        <dbReference type="ChEBI" id="CHEBI:57945"/>
        <dbReference type="ChEBI" id="CHEBI:64074"/>
        <dbReference type="ChEBI" id="CHEBI:456215"/>
        <dbReference type="ChEBI" id="CHEBI:456216"/>
        <dbReference type="EC" id="4.2.1.136"/>
    </reaction>
</comment>
<evidence type="ECO:0000256" key="4">
    <source>
        <dbReference type="ARBA" id="ARBA00009524"/>
    </source>
</evidence>
<protein>
    <recommendedName>
        <fullName evidence="19">Bifunctional NAD(P)H-hydrate repair enzyme</fullName>
    </recommendedName>
    <alternativeName>
        <fullName evidence="19">Nicotinamide nucleotide repair protein</fullName>
    </alternativeName>
    <domain>
        <recommendedName>
            <fullName evidence="19">ADP-dependent (S)-NAD(P)H-hydrate dehydratase</fullName>
            <ecNumber evidence="19">4.2.1.136</ecNumber>
        </recommendedName>
        <alternativeName>
            <fullName evidence="19">ADP-dependent NAD(P)HX dehydratase</fullName>
        </alternativeName>
    </domain>
    <domain>
        <recommendedName>
            <fullName evidence="19">NAD(P)H-hydrate epimerase</fullName>
            <ecNumber evidence="19">5.1.99.6</ecNumber>
        </recommendedName>
    </domain>
</protein>
<evidence type="ECO:0000256" key="8">
    <source>
        <dbReference type="ARBA" id="ARBA00022857"/>
    </source>
</evidence>
<dbReference type="PROSITE" id="PS01049">
    <property type="entry name" value="YJEF_C_1"/>
    <property type="match status" value="1"/>
</dbReference>
<comment type="similarity">
    <text evidence="18">Belongs to the NnrE/AIBP family.</text>
</comment>
<evidence type="ECO:0000256" key="17">
    <source>
        <dbReference type="HAMAP-Rule" id="MF_01965"/>
    </source>
</evidence>
<evidence type="ECO:0000256" key="10">
    <source>
        <dbReference type="ARBA" id="ARBA00023027"/>
    </source>
</evidence>
<comment type="cofactor">
    <cofactor evidence="18 19">
        <name>K(+)</name>
        <dbReference type="ChEBI" id="CHEBI:29103"/>
    </cofactor>
    <text evidence="18 19">Binds 1 potassium ion per subunit.</text>
</comment>
<feature type="binding site" evidence="18">
    <location>
        <position position="157"/>
    </location>
    <ligand>
        <name>(6S)-NADPHX</name>
        <dbReference type="ChEBI" id="CHEBI:64076"/>
    </ligand>
</feature>
<evidence type="ECO:0000256" key="7">
    <source>
        <dbReference type="ARBA" id="ARBA00022840"/>
    </source>
</evidence>
<comment type="similarity">
    <text evidence="3 19">In the N-terminal section; belongs to the NnrE/AIBP family.</text>
</comment>
<comment type="catalytic activity">
    <reaction evidence="1 18 19">
        <text>(6R)-NADHX = (6S)-NADHX</text>
        <dbReference type="Rhea" id="RHEA:32215"/>
        <dbReference type="ChEBI" id="CHEBI:64074"/>
        <dbReference type="ChEBI" id="CHEBI:64075"/>
        <dbReference type="EC" id="5.1.99.6"/>
    </reaction>
</comment>
<keyword evidence="8 17" id="KW-0521">NADP</keyword>
<evidence type="ECO:0000256" key="14">
    <source>
        <dbReference type="ARBA" id="ARBA00025153"/>
    </source>
</evidence>
<dbReference type="InterPro" id="IPR017953">
    <property type="entry name" value="Carbohydrate_kinase_pred_CS"/>
</dbReference>
<dbReference type="NCBIfam" id="TIGR00196">
    <property type="entry name" value="yjeF_cterm"/>
    <property type="match status" value="1"/>
</dbReference>
<dbReference type="EC" id="4.2.1.136" evidence="19"/>
<evidence type="ECO:0000259" key="21">
    <source>
        <dbReference type="PROSITE" id="PS51385"/>
    </source>
</evidence>
<comment type="cofactor">
    <cofactor evidence="17">
        <name>Mg(2+)</name>
        <dbReference type="ChEBI" id="CHEBI:18420"/>
    </cofactor>
</comment>
<keyword evidence="6 17" id="KW-0547">Nucleotide-binding</keyword>
<comment type="similarity">
    <text evidence="17">Belongs to the NnrD/CARKD family.</text>
</comment>
<dbReference type="PANTHER" id="PTHR12592:SF0">
    <property type="entry name" value="ATP-DEPENDENT (S)-NAD(P)H-HYDRATE DEHYDRATASE"/>
    <property type="match status" value="1"/>
</dbReference>
<dbReference type="Proteomes" id="UP000051386">
    <property type="component" value="Unassembled WGS sequence"/>
</dbReference>
<dbReference type="GO" id="GO:0005524">
    <property type="term" value="F:ATP binding"/>
    <property type="evidence" value="ECO:0007669"/>
    <property type="project" value="UniProtKB-UniRule"/>
</dbReference>
<feature type="binding site" evidence="18">
    <location>
        <begin position="61"/>
        <end position="65"/>
    </location>
    <ligand>
        <name>(6S)-NADPHX</name>
        <dbReference type="ChEBI" id="CHEBI:64076"/>
    </ligand>
</feature>
<dbReference type="InterPro" id="IPR004443">
    <property type="entry name" value="YjeF_N_dom"/>
</dbReference>
<feature type="domain" description="YjeF C-terminal" evidence="20">
    <location>
        <begin position="224"/>
        <end position="491"/>
    </location>
</feature>
<comment type="function">
    <text evidence="14 19">Bifunctional enzyme that catalyzes the epimerization of the S- and R-forms of NAD(P)HX and the dehydration of the S-form of NAD(P)HX at the expense of ADP, which is converted to AMP. This allows the repair of both epimers of NAD(P)HX, a damaged form of NAD(P)H that is a result of enzymatic or heat-dependent hydration.</text>
</comment>
<comment type="subunit">
    <text evidence="17">Homotetramer.</text>
</comment>
<dbReference type="GO" id="GO:0046872">
    <property type="term" value="F:metal ion binding"/>
    <property type="evidence" value="ECO:0007669"/>
    <property type="project" value="UniProtKB-UniRule"/>
</dbReference>
<dbReference type="NCBIfam" id="TIGR00197">
    <property type="entry name" value="yjeF_nterm"/>
    <property type="match status" value="1"/>
</dbReference>
<evidence type="ECO:0000313" key="22">
    <source>
        <dbReference type="EMBL" id="KRG74590.1"/>
    </source>
</evidence>
<accession>A0A0R0D9K8</accession>
<feature type="binding site" evidence="18">
    <location>
        <position position="124"/>
    </location>
    <ligand>
        <name>K(+)</name>
        <dbReference type="ChEBI" id="CHEBI:29103"/>
    </ligand>
</feature>
<keyword evidence="11 18" id="KW-0413">Isomerase</keyword>
<dbReference type="InterPro" id="IPR029056">
    <property type="entry name" value="Ribokinase-like"/>
</dbReference>
<evidence type="ECO:0000256" key="12">
    <source>
        <dbReference type="ARBA" id="ARBA00023239"/>
    </source>
</evidence>
<keyword evidence="10 17" id="KW-0520">NAD</keyword>
<comment type="catalytic activity">
    <reaction evidence="2 18 19">
        <text>(6R)-NADPHX = (6S)-NADPHX</text>
        <dbReference type="Rhea" id="RHEA:32227"/>
        <dbReference type="ChEBI" id="CHEBI:64076"/>
        <dbReference type="ChEBI" id="CHEBI:64077"/>
        <dbReference type="EC" id="5.1.99.6"/>
    </reaction>
</comment>
<dbReference type="CDD" id="cd01171">
    <property type="entry name" value="YXKO-related"/>
    <property type="match status" value="1"/>
</dbReference>
<dbReference type="GO" id="GO:0052856">
    <property type="term" value="F:NAD(P)HX epimerase activity"/>
    <property type="evidence" value="ECO:0007669"/>
    <property type="project" value="UniProtKB-UniRule"/>
</dbReference>
<dbReference type="GO" id="GO:0016301">
    <property type="term" value="F:kinase activity"/>
    <property type="evidence" value="ECO:0007669"/>
    <property type="project" value="UniProtKB-KW"/>
</dbReference>
<feature type="binding site" evidence="18">
    <location>
        <position position="62"/>
    </location>
    <ligand>
        <name>K(+)</name>
        <dbReference type="ChEBI" id="CHEBI:29103"/>
    </ligand>
</feature>
<dbReference type="PANTHER" id="PTHR12592">
    <property type="entry name" value="ATP-DEPENDENT (S)-NAD(P)H-HYDRATE DEHYDRATASE FAMILY MEMBER"/>
    <property type="match status" value="1"/>
</dbReference>
<dbReference type="Gene3D" id="3.40.50.10260">
    <property type="entry name" value="YjeF N-terminal domain"/>
    <property type="match status" value="1"/>
</dbReference>
<sequence>MLDPSALFDSAAARSLDARASALAADGGWSLMAAAGKAAWHCLLQHWPDARHIAVVVGPGNNGGDGYVLALHALQAGRQVSVLTLPGTAPATALCMQAAAGFQQAGGHSSVFDGSLPTADVLVDALFGLGLRQAPRPAAQALIEAINAQAAPVLALDVPSGIDADRGSAPGVAVRATVTLQFLAAHRGLHTGGGLEHAGQCALAPLPVPASAWDGMQASADLWQSDRLPALLPPRRRNAHKGTSGHVLCVGGNHGSGGALLMTAHAALRAGAGLASLATRADHIGAALVRLPEAMSHAVDCKADLQALLQRASVVAIGPGLGQDEWAQALWHDARDSGKPLVVDADALNLLARAPQALPQAILTPHPGEAARLLDTTTAAVQADRFAAATALADRFHAVVVLKGAGSLVAAPGRRTAVIGAGNPGMAVGGMGDLLTGIIAALRAQGLAPFEAAAGGALLHGLAGDVAAADGQRGLLPTDLLAPLRRLCNPDPVHA</sequence>
<dbReference type="InterPro" id="IPR000631">
    <property type="entry name" value="CARKD"/>
</dbReference>
<comment type="caution">
    <text evidence="22">The sequence shown here is derived from an EMBL/GenBank/DDBJ whole genome shotgun (WGS) entry which is preliminary data.</text>
</comment>
<keyword evidence="5 18" id="KW-0479">Metal-binding</keyword>
<dbReference type="PIRSF" id="PIRSF017184">
    <property type="entry name" value="Nnr"/>
    <property type="match status" value="1"/>
</dbReference>
<dbReference type="SUPFAM" id="SSF53613">
    <property type="entry name" value="Ribokinase-like"/>
    <property type="match status" value="1"/>
</dbReference>
<comment type="function">
    <text evidence="18">Catalyzes the epimerization of the S- and R-forms of NAD(P)HX, a damaged form of NAD(P)H that is a result of enzymatic or heat-dependent hydration. This is a prerequisite for the S-specific NAD(P)H-hydrate dehydratase to allow the repair of both epimers of NAD(P)HX.</text>
</comment>
<keyword evidence="7 17" id="KW-0067">ATP-binding</keyword>
<evidence type="ECO:0000256" key="3">
    <source>
        <dbReference type="ARBA" id="ARBA00006001"/>
    </source>
</evidence>
<evidence type="ECO:0000256" key="16">
    <source>
        <dbReference type="ARBA" id="ARBA00049209"/>
    </source>
</evidence>
<dbReference type="InterPro" id="IPR036652">
    <property type="entry name" value="YjeF_N_dom_sf"/>
</dbReference>
<dbReference type="GO" id="GO:0052855">
    <property type="term" value="F:ADP-dependent NAD(P)H-hydrate dehydratase activity"/>
    <property type="evidence" value="ECO:0007669"/>
    <property type="project" value="UniProtKB-UniRule"/>
</dbReference>
<keyword evidence="13" id="KW-0511">Multifunctional enzyme</keyword>
<evidence type="ECO:0000256" key="1">
    <source>
        <dbReference type="ARBA" id="ARBA00000013"/>
    </source>
</evidence>
<dbReference type="AlphaFoldDB" id="A0A0R0D9K8"/>
<dbReference type="HAMAP" id="MF_01965">
    <property type="entry name" value="NADHX_dehydratase"/>
    <property type="match status" value="1"/>
</dbReference>
<dbReference type="EMBL" id="LDJK01000023">
    <property type="protein sequence ID" value="KRG74590.1"/>
    <property type="molecule type" value="Genomic_DNA"/>
</dbReference>
<comment type="caution">
    <text evidence="18">Lacks conserved residue(s) required for the propagation of feature annotation.</text>
</comment>
<keyword evidence="9 18" id="KW-0630">Potassium</keyword>
<comment type="catalytic activity">
    <reaction evidence="16 17 19">
        <text>(6S)-NADPHX + ADP = AMP + phosphate + NADPH + H(+)</text>
        <dbReference type="Rhea" id="RHEA:32235"/>
        <dbReference type="ChEBI" id="CHEBI:15378"/>
        <dbReference type="ChEBI" id="CHEBI:43474"/>
        <dbReference type="ChEBI" id="CHEBI:57783"/>
        <dbReference type="ChEBI" id="CHEBI:64076"/>
        <dbReference type="ChEBI" id="CHEBI:456215"/>
        <dbReference type="ChEBI" id="CHEBI:456216"/>
        <dbReference type="EC" id="4.2.1.136"/>
    </reaction>
</comment>
<dbReference type="Pfam" id="PF01256">
    <property type="entry name" value="Carb_kinase"/>
    <property type="match status" value="1"/>
</dbReference>
<dbReference type="Pfam" id="PF03853">
    <property type="entry name" value="YjeF_N"/>
    <property type="match status" value="1"/>
</dbReference>
<evidence type="ECO:0000256" key="9">
    <source>
        <dbReference type="ARBA" id="ARBA00022958"/>
    </source>
</evidence>
<dbReference type="PROSITE" id="PS51383">
    <property type="entry name" value="YJEF_C_3"/>
    <property type="match status" value="1"/>
</dbReference>
<dbReference type="RefSeq" id="WP_057507989.1">
    <property type="nucleotide sequence ID" value="NZ_LDJK01000023.1"/>
</dbReference>
<dbReference type="EC" id="5.1.99.6" evidence="19"/>
<dbReference type="InterPro" id="IPR030677">
    <property type="entry name" value="Nnr"/>
</dbReference>
<feature type="binding site" evidence="17">
    <location>
        <position position="366"/>
    </location>
    <ligand>
        <name>(6S)-NADPHX</name>
        <dbReference type="ChEBI" id="CHEBI:64076"/>
    </ligand>
</feature>
<dbReference type="PROSITE" id="PS51385">
    <property type="entry name" value="YJEF_N"/>
    <property type="match status" value="1"/>
</dbReference>
<keyword evidence="12 17" id="KW-0456">Lyase</keyword>
<keyword evidence="22" id="KW-0418">Kinase</keyword>
<feature type="binding site" evidence="17">
    <location>
        <position position="320"/>
    </location>
    <ligand>
        <name>(6S)-NADPHX</name>
        <dbReference type="ChEBI" id="CHEBI:64076"/>
    </ligand>
</feature>
<feature type="domain" description="YjeF N-terminal" evidence="21">
    <location>
        <begin position="13"/>
        <end position="214"/>
    </location>
</feature>
<dbReference type="GO" id="GO:0046496">
    <property type="term" value="P:nicotinamide nucleotide metabolic process"/>
    <property type="evidence" value="ECO:0007669"/>
    <property type="project" value="UniProtKB-UniRule"/>
</dbReference>
<proteinExistence type="inferred from homology"/>
<comment type="similarity">
    <text evidence="4 19">In the C-terminal section; belongs to the NnrD/CARKD family.</text>
</comment>
<evidence type="ECO:0000313" key="23">
    <source>
        <dbReference type="Proteomes" id="UP000051386"/>
    </source>
</evidence>
<dbReference type="Gene3D" id="3.40.1190.20">
    <property type="match status" value="1"/>
</dbReference>
<evidence type="ECO:0000256" key="11">
    <source>
        <dbReference type="ARBA" id="ARBA00023235"/>
    </source>
</evidence>
<evidence type="ECO:0000259" key="20">
    <source>
        <dbReference type="PROSITE" id="PS51383"/>
    </source>
</evidence>
<evidence type="ECO:0000256" key="15">
    <source>
        <dbReference type="ARBA" id="ARBA00048238"/>
    </source>
</evidence>